<keyword evidence="3" id="KW-1185">Reference proteome</keyword>
<organism evidence="2 3">
    <name type="scientific">Gimesia maris</name>
    <dbReference type="NCBI Taxonomy" id="122"/>
    <lineage>
        <taxon>Bacteria</taxon>
        <taxon>Pseudomonadati</taxon>
        <taxon>Planctomycetota</taxon>
        <taxon>Planctomycetia</taxon>
        <taxon>Planctomycetales</taxon>
        <taxon>Planctomycetaceae</taxon>
        <taxon>Gimesia</taxon>
    </lineage>
</organism>
<keyword evidence="1" id="KW-1133">Transmembrane helix</keyword>
<proteinExistence type="predicted"/>
<name>A0ABX5YLC3_9PLAN</name>
<keyword evidence="1" id="KW-0472">Membrane</keyword>
<accession>A0ABX5YLC3</accession>
<evidence type="ECO:0000313" key="3">
    <source>
        <dbReference type="Proteomes" id="UP000322887"/>
    </source>
</evidence>
<keyword evidence="1" id="KW-0812">Transmembrane</keyword>
<protein>
    <submittedName>
        <fullName evidence="2">Uncharacterized protein</fullName>
    </submittedName>
</protein>
<evidence type="ECO:0000256" key="1">
    <source>
        <dbReference type="SAM" id="Phobius"/>
    </source>
</evidence>
<evidence type="ECO:0000313" key="2">
    <source>
        <dbReference type="EMBL" id="QEG16511.1"/>
    </source>
</evidence>
<gene>
    <name evidence="2" type="ORF">GmarT_23760</name>
</gene>
<reference evidence="2 3" key="1">
    <citation type="submission" date="2019-08" db="EMBL/GenBank/DDBJ databases">
        <title>Deep-cultivation of Planctomycetes and their phenomic and genomic characterization uncovers novel biology.</title>
        <authorList>
            <person name="Wiegand S."/>
            <person name="Jogler M."/>
            <person name="Boedeker C."/>
            <person name="Pinto D."/>
            <person name="Vollmers J."/>
            <person name="Rivas-Marin E."/>
            <person name="Kohn T."/>
            <person name="Peeters S.H."/>
            <person name="Heuer A."/>
            <person name="Rast P."/>
            <person name="Oberbeckmann S."/>
            <person name="Bunk B."/>
            <person name="Jeske O."/>
            <person name="Meyerdierks A."/>
            <person name="Storesund J.E."/>
            <person name="Kallscheuer N."/>
            <person name="Luecker S."/>
            <person name="Lage O.M."/>
            <person name="Pohl T."/>
            <person name="Merkel B.J."/>
            <person name="Hornburger P."/>
            <person name="Mueller R.-W."/>
            <person name="Bruemmer F."/>
            <person name="Labrenz M."/>
            <person name="Spormann A.M."/>
            <person name="Op den Camp H."/>
            <person name="Overmann J."/>
            <person name="Amann R."/>
            <person name="Jetten M.S.M."/>
            <person name="Mascher T."/>
            <person name="Medema M.H."/>
            <person name="Devos D.P."/>
            <person name="Kaster A.-K."/>
            <person name="Ovreas L."/>
            <person name="Rohde M."/>
            <person name="Galperin M.Y."/>
            <person name="Jogler C."/>
        </authorList>
    </citation>
    <scope>NUCLEOTIDE SEQUENCE [LARGE SCALE GENOMIC DNA]</scope>
    <source>
        <strain evidence="2 3">DSM 8797</strain>
    </source>
</reference>
<feature type="transmembrane region" description="Helical" evidence="1">
    <location>
        <begin position="21"/>
        <end position="38"/>
    </location>
</feature>
<dbReference type="EMBL" id="CP042910">
    <property type="protein sequence ID" value="QEG16511.1"/>
    <property type="molecule type" value="Genomic_DNA"/>
</dbReference>
<dbReference type="Proteomes" id="UP000322887">
    <property type="component" value="Chromosome"/>
</dbReference>
<sequence>MKWAWTGTPFSVRCKQLTMPLIIPAIFFVILMILTMVYPNKGGLAGNATEIYKRLLTHTSLNPSGRAVVVPDALGHTAWSIEEYPPFVCSTNTICERLNGITFFGQSQDSIFVYESGEALLIDHHSRVHWSRSQRN</sequence>